<dbReference type="Proteomes" id="UP000824881">
    <property type="component" value="Unassembled WGS sequence"/>
</dbReference>
<proteinExistence type="predicted"/>
<protein>
    <submittedName>
        <fullName evidence="1">Uncharacterized protein</fullName>
    </submittedName>
</protein>
<keyword evidence="2" id="KW-1185">Reference proteome</keyword>
<sequence>MQHFTQQQQNRSASSELWNPCHTLESGLILPGPQQVLMKSSADCTPSQHTFETLEASIHLPGSHNLASEAQKYFDAVTEPFVEFCGGIAIQSHTDRNQMEELGRHE</sequence>
<accession>A0ACB7IUG6</accession>
<reference evidence="1 2" key="1">
    <citation type="journal article" date="2021" name="Appl. Environ. Microbiol.">
        <title>Genetic linkage and physical mapping for an oyster mushroom Pleurotus cornucopiae and QTL analysis for the trait cap color.</title>
        <authorList>
            <person name="Zhang Y."/>
            <person name="Gao W."/>
            <person name="Sonnenberg A."/>
            <person name="Chen Q."/>
            <person name="Zhang J."/>
            <person name="Huang C."/>
        </authorList>
    </citation>
    <scope>NUCLEOTIDE SEQUENCE [LARGE SCALE GENOMIC DNA]</scope>
    <source>
        <strain evidence="1">CCMSSC00406</strain>
    </source>
</reference>
<evidence type="ECO:0000313" key="1">
    <source>
        <dbReference type="EMBL" id="KAG9221837.1"/>
    </source>
</evidence>
<gene>
    <name evidence="1" type="ORF">CCMSSC00406_0005662</name>
</gene>
<comment type="caution">
    <text evidence="1">The sequence shown here is derived from an EMBL/GenBank/DDBJ whole genome shotgun (WGS) entry which is preliminary data.</text>
</comment>
<evidence type="ECO:0000313" key="2">
    <source>
        <dbReference type="Proteomes" id="UP000824881"/>
    </source>
</evidence>
<dbReference type="EMBL" id="WQMT02000006">
    <property type="protein sequence ID" value="KAG9221837.1"/>
    <property type="molecule type" value="Genomic_DNA"/>
</dbReference>
<organism evidence="1 2">
    <name type="scientific">Pleurotus cornucopiae</name>
    <name type="common">Cornucopia mushroom</name>
    <dbReference type="NCBI Taxonomy" id="5321"/>
    <lineage>
        <taxon>Eukaryota</taxon>
        <taxon>Fungi</taxon>
        <taxon>Dikarya</taxon>
        <taxon>Basidiomycota</taxon>
        <taxon>Agaricomycotina</taxon>
        <taxon>Agaricomycetes</taxon>
        <taxon>Agaricomycetidae</taxon>
        <taxon>Agaricales</taxon>
        <taxon>Pleurotineae</taxon>
        <taxon>Pleurotaceae</taxon>
        <taxon>Pleurotus</taxon>
    </lineage>
</organism>
<name>A0ACB7IUG6_PLECO</name>